<evidence type="ECO:0000256" key="7">
    <source>
        <dbReference type="ARBA" id="ARBA00023235"/>
    </source>
</evidence>
<evidence type="ECO:0000256" key="5">
    <source>
        <dbReference type="ARBA" id="ARBA00023110"/>
    </source>
</evidence>
<dbReference type="PANTHER" id="PTHR47861:SF3">
    <property type="entry name" value="FKBP-TYPE PEPTIDYL-PROLYL CIS-TRANS ISOMERASE SLYD"/>
    <property type="match status" value="1"/>
</dbReference>
<keyword evidence="7 9" id="KW-0413">Isomerase</keyword>
<evidence type="ECO:0000256" key="10">
    <source>
        <dbReference type="RuleBase" id="RU003915"/>
    </source>
</evidence>
<dbReference type="AlphaFoldDB" id="A0A521AH74"/>
<sequence>METIKNGKVVGISYTLTNDKKDVLDQSQPGQPLEYLHGSYNIIPGLEKELEGLKIGDAKLVEVAPADGYGEFDESLVFAAPRQNFPSDAELEVGMQFQTMGDGQPMVIRIIELDGDKVVVDGNHPLAGQTLFFDVKVESMREASESEVAHGHVHPDGGEHH</sequence>
<dbReference type="InterPro" id="IPR001179">
    <property type="entry name" value="PPIase_FKBP_dom"/>
</dbReference>
<dbReference type="GO" id="GO:0005737">
    <property type="term" value="C:cytoplasm"/>
    <property type="evidence" value="ECO:0007669"/>
    <property type="project" value="UniProtKB-SubCell"/>
</dbReference>
<keyword evidence="4" id="KW-0963">Cytoplasm</keyword>
<dbReference type="Pfam" id="PF00254">
    <property type="entry name" value="FKBP_C"/>
    <property type="match status" value="1"/>
</dbReference>
<evidence type="ECO:0000256" key="4">
    <source>
        <dbReference type="ARBA" id="ARBA00022490"/>
    </source>
</evidence>
<dbReference type="OrthoDB" id="9808891at2"/>
<evidence type="ECO:0000256" key="8">
    <source>
        <dbReference type="ARBA" id="ARBA00037071"/>
    </source>
</evidence>
<evidence type="ECO:0000256" key="3">
    <source>
        <dbReference type="ARBA" id="ARBA00006577"/>
    </source>
</evidence>
<dbReference type="Gene3D" id="3.10.50.40">
    <property type="match status" value="1"/>
</dbReference>
<comment type="subcellular location">
    <subcellularLocation>
        <location evidence="2">Cytoplasm</location>
    </subcellularLocation>
</comment>
<gene>
    <name evidence="12" type="ORF">SAMN06265350_101156</name>
</gene>
<evidence type="ECO:0000313" key="13">
    <source>
        <dbReference type="Proteomes" id="UP000315971"/>
    </source>
</evidence>
<dbReference type="PROSITE" id="PS50059">
    <property type="entry name" value="FKBP_PPIASE"/>
    <property type="match status" value="1"/>
</dbReference>
<evidence type="ECO:0000256" key="6">
    <source>
        <dbReference type="ARBA" id="ARBA00023186"/>
    </source>
</evidence>
<evidence type="ECO:0000256" key="1">
    <source>
        <dbReference type="ARBA" id="ARBA00000971"/>
    </source>
</evidence>
<dbReference type="GO" id="GO:0042026">
    <property type="term" value="P:protein refolding"/>
    <property type="evidence" value="ECO:0007669"/>
    <property type="project" value="UniProtKB-ARBA"/>
</dbReference>
<accession>A0A521AH74</accession>
<comment type="function">
    <text evidence="8">Also involved in hydrogenase metallocenter assembly, probably by participating in the nickel insertion step. This function in hydrogenase biosynthesis requires chaperone activity and the presence of the metal-binding domain, but not PPIase activity.</text>
</comment>
<dbReference type="RefSeq" id="WP_142600636.1">
    <property type="nucleotide sequence ID" value="NZ_FXSZ01000001.1"/>
</dbReference>
<dbReference type="PANTHER" id="PTHR47861">
    <property type="entry name" value="FKBP-TYPE PEPTIDYL-PROLYL CIS-TRANS ISOMERASE SLYD"/>
    <property type="match status" value="1"/>
</dbReference>
<protein>
    <recommendedName>
        <fullName evidence="10">Peptidyl-prolyl cis-trans isomerase</fullName>
        <ecNumber evidence="10">5.2.1.8</ecNumber>
    </recommendedName>
</protein>
<evidence type="ECO:0000256" key="9">
    <source>
        <dbReference type="PROSITE-ProRule" id="PRU00277"/>
    </source>
</evidence>
<dbReference type="EC" id="5.2.1.8" evidence="10"/>
<proteinExistence type="inferred from homology"/>
<evidence type="ECO:0000259" key="11">
    <source>
        <dbReference type="PROSITE" id="PS50059"/>
    </source>
</evidence>
<name>A0A521AH74_9SPHI</name>
<comment type="catalytic activity">
    <reaction evidence="1 9 10">
        <text>[protein]-peptidylproline (omega=180) = [protein]-peptidylproline (omega=0)</text>
        <dbReference type="Rhea" id="RHEA:16237"/>
        <dbReference type="Rhea" id="RHEA-COMP:10747"/>
        <dbReference type="Rhea" id="RHEA-COMP:10748"/>
        <dbReference type="ChEBI" id="CHEBI:83833"/>
        <dbReference type="ChEBI" id="CHEBI:83834"/>
        <dbReference type="EC" id="5.2.1.8"/>
    </reaction>
</comment>
<reference evidence="12 13" key="1">
    <citation type="submission" date="2017-05" db="EMBL/GenBank/DDBJ databases">
        <authorList>
            <person name="Varghese N."/>
            <person name="Submissions S."/>
        </authorList>
    </citation>
    <scope>NUCLEOTIDE SEQUENCE [LARGE SCALE GENOMIC DNA]</scope>
    <source>
        <strain evidence="12 13">DSM 21342</strain>
    </source>
</reference>
<evidence type="ECO:0000256" key="2">
    <source>
        <dbReference type="ARBA" id="ARBA00004496"/>
    </source>
</evidence>
<dbReference type="GO" id="GO:0003755">
    <property type="term" value="F:peptidyl-prolyl cis-trans isomerase activity"/>
    <property type="evidence" value="ECO:0007669"/>
    <property type="project" value="UniProtKB-UniRule"/>
</dbReference>
<keyword evidence="6" id="KW-0143">Chaperone</keyword>
<comment type="similarity">
    <text evidence="3 10">Belongs to the FKBP-type PPIase family.</text>
</comment>
<evidence type="ECO:0000313" key="12">
    <source>
        <dbReference type="EMBL" id="SMO34164.1"/>
    </source>
</evidence>
<dbReference type="Proteomes" id="UP000315971">
    <property type="component" value="Unassembled WGS sequence"/>
</dbReference>
<keyword evidence="13" id="KW-1185">Reference proteome</keyword>
<keyword evidence="5 9" id="KW-0697">Rotamase</keyword>
<feature type="domain" description="PPIase FKBP-type" evidence="11">
    <location>
        <begin position="7"/>
        <end position="101"/>
    </location>
</feature>
<dbReference type="InterPro" id="IPR046357">
    <property type="entry name" value="PPIase_dom_sf"/>
</dbReference>
<dbReference type="EMBL" id="FXSZ01000001">
    <property type="protein sequence ID" value="SMO34164.1"/>
    <property type="molecule type" value="Genomic_DNA"/>
</dbReference>
<dbReference type="SUPFAM" id="SSF54534">
    <property type="entry name" value="FKBP-like"/>
    <property type="match status" value="1"/>
</dbReference>
<organism evidence="12 13">
    <name type="scientific">Solitalea koreensis</name>
    <dbReference type="NCBI Taxonomy" id="543615"/>
    <lineage>
        <taxon>Bacteria</taxon>
        <taxon>Pseudomonadati</taxon>
        <taxon>Bacteroidota</taxon>
        <taxon>Sphingobacteriia</taxon>
        <taxon>Sphingobacteriales</taxon>
        <taxon>Sphingobacteriaceae</taxon>
        <taxon>Solitalea</taxon>
    </lineage>
</organism>